<reference evidence="2 3" key="1">
    <citation type="journal article" date="2013" name="Genome Announc.">
        <title>Complete Genome of a Methanosarcina mazei Strain Isolated from Sediment Samples from an Amazonian Flooded Area.</title>
        <authorList>
            <person name="Assis das Gracas D."/>
            <person name="Thiago Juca Ramos R."/>
            <person name="Vieira Araujo A.C."/>
            <person name="Zahlouth R."/>
            <person name="Ribeiro Carneiro A."/>
            <person name="Souza Lopes T."/>
            <person name="Azevedo Barauna R."/>
            <person name="Azevedo V."/>
            <person name="Cruz Schneider M.P."/>
            <person name="Pellizari V.H."/>
            <person name="Silva A."/>
        </authorList>
    </citation>
    <scope>NUCLEOTIDE SEQUENCE [LARGE SCALE GENOMIC DNA]</scope>
    <source>
        <strain evidence="2 3">Tuc01</strain>
    </source>
</reference>
<accession>M1P855</accession>
<keyword evidence="1" id="KW-1133">Transmembrane helix</keyword>
<dbReference type="HOGENOM" id="CLU_3245350_0_0_2"/>
<evidence type="ECO:0000256" key="1">
    <source>
        <dbReference type="SAM" id="Phobius"/>
    </source>
</evidence>
<dbReference type="Proteomes" id="UP000011718">
    <property type="component" value="Chromosome"/>
</dbReference>
<sequence>MSITAYFFQVNRFSIPITSPSAMYYVLEIGPLISLILIFSCY</sequence>
<dbReference type="EMBL" id="CP004144">
    <property type="protein sequence ID" value="AGF96617.1"/>
    <property type="molecule type" value="Genomic_DNA"/>
</dbReference>
<evidence type="ECO:0000313" key="2">
    <source>
        <dbReference type="EMBL" id="AGF96617.1"/>
    </source>
</evidence>
<protein>
    <submittedName>
        <fullName evidence="2">Uncharacterized protein</fullName>
    </submittedName>
</protein>
<gene>
    <name evidence="2" type="ORF">MmTuc01_1230</name>
</gene>
<dbReference type="AlphaFoldDB" id="M1P855"/>
<organism evidence="2 3">
    <name type="scientific">Methanosarcina mazei Tuc01</name>
    <dbReference type="NCBI Taxonomy" id="1236903"/>
    <lineage>
        <taxon>Archaea</taxon>
        <taxon>Methanobacteriati</taxon>
        <taxon>Methanobacteriota</taxon>
        <taxon>Stenosarchaea group</taxon>
        <taxon>Methanomicrobia</taxon>
        <taxon>Methanosarcinales</taxon>
        <taxon>Methanosarcinaceae</taxon>
        <taxon>Methanosarcina</taxon>
    </lineage>
</organism>
<feature type="transmembrane region" description="Helical" evidence="1">
    <location>
        <begin position="22"/>
        <end position="41"/>
    </location>
</feature>
<keyword evidence="1" id="KW-0812">Transmembrane</keyword>
<proteinExistence type="predicted"/>
<dbReference type="BioCyc" id="MMAZ1236903:G139K-1175-MONOMER"/>
<dbReference type="KEGG" id="mmaz:MmTuc01_1230"/>
<keyword evidence="1" id="KW-0472">Membrane</keyword>
<evidence type="ECO:0000313" key="3">
    <source>
        <dbReference type="Proteomes" id="UP000011718"/>
    </source>
</evidence>
<name>M1P855_METMZ</name>